<dbReference type="GO" id="GO:0006397">
    <property type="term" value="P:mRNA processing"/>
    <property type="evidence" value="ECO:0007669"/>
    <property type="project" value="UniProtKB-KW"/>
</dbReference>
<protein>
    <submittedName>
        <fullName evidence="10">Splicing factor 3B subunit 3</fullName>
    </submittedName>
</protein>
<dbReference type="FunFam" id="2.130.10.10:FF:001143">
    <property type="entry name" value="Pre-mRNA-splicing factor rse-1, putative"/>
    <property type="match status" value="1"/>
</dbReference>
<dbReference type="InterPro" id="IPR018846">
    <property type="entry name" value="Beta-prop_RSE1/DDB1/CPSF1_1st"/>
</dbReference>
<dbReference type="GO" id="GO:0003676">
    <property type="term" value="F:nucleic acid binding"/>
    <property type="evidence" value="ECO:0007669"/>
    <property type="project" value="InterPro"/>
</dbReference>
<dbReference type="SUPFAM" id="SSF50978">
    <property type="entry name" value="WD40 repeat-like"/>
    <property type="match status" value="1"/>
</dbReference>
<gene>
    <name evidence="10" type="ORF">LOD99_8850</name>
</gene>
<evidence type="ECO:0000259" key="8">
    <source>
        <dbReference type="Pfam" id="PF10433"/>
    </source>
</evidence>
<organism evidence="10 11">
    <name type="scientific">Oopsacas minuta</name>
    <dbReference type="NCBI Taxonomy" id="111878"/>
    <lineage>
        <taxon>Eukaryota</taxon>
        <taxon>Metazoa</taxon>
        <taxon>Porifera</taxon>
        <taxon>Hexactinellida</taxon>
        <taxon>Hexasterophora</taxon>
        <taxon>Lyssacinosida</taxon>
        <taxon>Leucopsacidae</taxon>
        <taxon>Oopsacas</taxon>
    </lineage>
</organism>
<evidence type="ECO:0000259" key="9">
    <source>
        <dbReference type="Pfam" id="PF23726"/>
    </source>
</evidence>
<feature type="domain" description="RSE1/DDB1/CPSF1 second beta-propeller" evidence="9">
    <location>
        <begin position="445"/>
        <end position="764"/>
    </location>
</feature>
<dbReference type="InterPro" id="IPR015943">
    <property type="entry name" value="WD40/YVTN_repeat-like_dom_sf"/>
</dbReference>
<dbReference type="Pfam" id="PF23726">
    <property type="entry name" value="Beta-prop_RSE1_2nd"/>
    <property type="match status" value="1"/>
</dbReference>
<dbReference type="FunFam" id="1.10.150.910:FF:000002">
    <property type="entry name" value="Splicing factor 3B subunit 3"/>
    <property type="match status" value="1"/>
</dbReference>
<evidence type="ECO:0000259" key="7">
    <source>
        <dbReference type="Pfam" id="PF03178"/>
    </source>
</evidence>
<accession>A0AAV7JE85</accession>
<evidence type="ECO:0000313" key="11">
    <source>
        <dbReference type="Proteomes" id="UP001165289"/>
    </source>
</evidence>
<evidence type="ECO:0000256" key="2">
    <source>
        <dbReference type="ARBA" id="ARBA00022664"/>
    </source>
</evidence>
<reference evidence="10 11" key="1">
    <citation type="journal article" date="2023" name="BMC Biol.">
        <title>The compact genome of the sponge Oopsacas minuta (Hexactinellida) is lacking key metazoan core genes.</title>
        <authorList>
            <person name="Santini S."/>
            <person name="Schenkelaars Q."/>
            <person name="Jourda C."/>
            <person name="Duchesne M."/>
            <person name="Belahbib H."/>
            <person name="Rocher C."/>
            <person name="Selva M."/>
            <person name="Riesgo A."/>
            <person name="Vervoort M."/>
            <person name="Leys S.P."/>
            <person name="Kodjabachian L."/>
            <person name="Le Bivic A."/>
            <person name="Borchiellini C."/>
            <person name="Claverie J.M."/>
            <person name="Renard E."/>
        </authorList>
    </citation>
    <scope>NUCLEOTIDE SEQUENCE [LARGE SCALE GENOMIC DNA]</scope>
    <source>
        <strain evidence="10">SPO-2</strain>
    </source>
</reference>
<proteinExistence type="inferred from homology"/>
<evidence type="ECO:0000256" key="6">
    <source>
        <dbReference type="ARBA" id="ARBA00038266"/>
    </source>
</evidence>
<evidence type="ECO:0000256" key="3">
    <source>
        <dbReference type="ARBA" id="ARBA00022728"/>
    </source>
</evidence>
<dbReference type="Proteomes" id="UP001165289">
    <property type="component" value="Unassembled WGS sequence"/>
</dbReference>
<feature type="domain" description="RSE1/DDB1/CPSF1 C-terminal" evidence="7">
    <location>
        <begin position="861"/>
        <end position="1182"/>
    </location>
</feature>
<evidence type="ECO:0000256" key="1">
    <source>
        <dbReference type="ARBA" id="ARBA00004123"/>
    </source>
</evidence>
<dbReference type="PANTHER" id="PTHR10644">
    <property type="entry name" value="DNA REPAIR/RNA PROCESSING CPSF FAMILY"/>
    <property type="match status" value="1"/>
</dbReference>
<keyword evidence="4" id="KW-0508">mRNA splicing</keyword>
<sequence>MFLYALTLQRPTAITSVIHGNFSGSKTQEILLARGRLLELYRLDVNTGKLYPLLTVEVFGIIRSLAPFRLTGATKDFIILGSDSGRIIIMEYNPIKNTFDKVHQETFGKSGCRRIVPGQYLAVDPKGRAVMIGAVEKQKLVYILNRDSSARLTISSPLEAHKSYAILFHMVGVDVGFENPTFACLELDYEDSDQDSTGEALKQAQQTLTYYELDLGLNHVIRKFSEPLDHICNILISVPGGIEGPSGVLLCAENYVIYKNVGEQGDIKMPIPRRVNDLDNPERGIIFVCSATHKTKTIFFVLAQTEQGDVFKITLQVEDEVVTEIRIKYFDTIPVAVSMTVLKTGFLFVGAEFGNHTLYQIAHLGDNDDELEFSSLNLPPPGESFLYSPRVLKNLVLVDELESLAPITSCIITDLVGEDTPQFYALCGRGPRSTLKILRHGLEVTEMAVSELPGNPVSVWTAKTNVIAEFDAYIIVSFINATLVLSIGETVEEVTDSGFLGTTPTINCCQLGEDTLVQVYPEGIRHIRSDKRVNEWRAPHKKLITRCAVNDRQVVIALTGGELVYFEMNQTGQLNEYTEKKEMGEDVLSIALGPVPPGELRSRFLAVGLRDETVRIISLDPSDCLQPLALQALPKAPDSLAIVEMGGTEAGEGVPSTRGHLYLYIGLRNGVLLRTELDMVTGELSDTRTRYLGSKPAKLFVVKTHGTQSILAISSRSWLSYTYQSRFHLTPLSYEALEYASGFSSEQCPEGLVAISSNSLRILALQKLGTNFNQASIPLQYTPRRFCIHPPSCRFIIIETDHNAFTDQTKKQRKQKIAEEIVQTASNEDQAVARTNAEAFLLENIPENIFGAPKAGTAQWASTIRLLDPIEKNTINLIRLEQNESAMSLVCCQFMNQPVDDWFLVVGITANFRLNPREVTGGAIDVYRINHDAESFNFLHRTTVDEIPAAICAFQGKLLVGIGKTLRLYELGKRKLLRKAENKHIPSFIVDIKVKGHRIFVSDVQHSMHFLRFKPMENSIGIFADDTIHRWITTSCLLDYRSIAVGDKFGNISVLQLAENVNDDVKEDPTGIRGLWDRGLLSGAGQKAEVICNYHIGETVMSLEKTVLIPGGPEALVYTTLSGTIGMLVPFTSKEDIDFFQHLEMHLRQEYQTLSGRDHLTFRSYYCPVKNVIDGDLCEQFNTIDPIKRSSIAEELDRTATEVSKKLEDIRTRFAF</sequence>
<evidence type="ECO:0000313" key="10">
    <source>
        <dbReference type="EMBL" id="KAI6647113.1"/>
    </source>
</evidence>
<dbReference type="GO" id="GO:0005681">
    <property type="term" value="C:spliceosomal complex"/>
    <property type="evidence" value="ECO:0007669"/>
    <property type="project" value="UniProtKB-KW"/>
</dbReference>
<keyword evidence="3" id="KW-0747">Spliceosome</keyword>
<dbReference type="EMBL" id="JAKMXF010000345">
    <property type="protein sequence ID" value="KAI6647113.1"/>
    <property type="molecule type" value="Genomic_DNA"/>
</dbReference>
<dbReference type="InterPro" id="IPR004871">
    <property type="entry name" value="RSE1/DDB1/CPSF1_C"/>
</dbReference>
<dbReference type="InterPro" id="IPR036322">
    <property type="entry name" value="WD40_repeat_dom_sf"/>
</dbReference>
<dbReference type="AlphaFoldDB" id="A0AAV7JE85"/>
<name>A0AAV7JE85_9METZ</name>
<dbReference type="InterPro" id="IPR058543">
    <property type="entry name" value="Beta-prop_RSE1/DDB1/CPSF1_2nd"/>
</dbReference>
<comment type="subcellular location">
    <subcellularLocation>
        <location evidence="1">Nucleus</location>
    </subcellularLocation>
</comment>
<evidence type="ECO:0000256" key="4">
    <source>
        <dbReference type="ARBA" id="ARBA00023187"/>
    </source>
</evidence>
<evidence type="ECO:0000256" key="5">
    <source>
        <dbReference type="ARBA" id="ARBA00023242"/>
    </source>
</evidence>
<keyword evidence="11" id="KW-1185">Reference proteome</keyword>
<dbReference type="GO" id="GO:0008380">
    <property type="term" value="P:RNA splicing"/>
    <property type="evidence" value="ECO:0007669"/>
    <property type="project" value="UniProtKB-KW"/>
</dbReference>
<comment type="caution">
    <text evidence="10">The sequence shown here is derived from an EMBL/GenBank/DDBJ whole genome shotgun (WGS) entry which is preliminary data.</text>
</comment>
<comment type="similarity">
    <text evidence="6">Belongs to the RSE1 family.</text>
</comment>
<dbReference type="Gene3D" id="2.130.10.10">
    <property type="entry name" value="YVTN repeat-like/Quinoprotein amine dehydrogenase"/>
    <property type="match status" value="3"/>
</dbReference>
<dbReference type="FunFam" id="2.130.10.10:FF:000031">
    <property type="entry name" value="Splicing factor 3b subunit 3"/>
    <property type="match status" value="1"/>
</dbReference>
<keyword evidence="5" id="KW-0539">Nucleus</keyword>
<dbReference type="Pfam" id="PF03178">
    <property type="entry name" value="CPSF_A"/>
    <property type="match status" value="1"/>
</dbReference>
<keyword evidence="2" id="KW-0507">mRNA processing</keyword>
<dbReference type="Gene3D" id="1.10.150.910">
    <property type="match status" value="1"/>
</dbReference>
<dbReference type="Pfam" id="PF10433">
    <property type="entry name" value="Beta-prop_RSE1_1st"/>
    <property type="match status" value="1"/>
</dbReference>
<dbReference type="InterPro" id="IPR050358">
    <property type="entry name" value="RSE1/DDB1/CFT1"/>
</dbReference>
<feature type="domain" description="RSE1/DDB1/CPSF1 first beta-propeller" evidence="8">
    <location>
        <begin position="13"/>
        <end position="399"/>
    </location>
</feature>